<name>A0A1X2GBV7_9FUNG</name>
<evidence type="ECO:0000259" key="6">
    <source>
        <dbReference type="PROSITE" id="PS50238"/>
    </source>
</evidence>
<dbReference type="PROSITE" id="PS00478">
    <property type="entry name" value="LIM_DOMAIN_1"/>
    <property type="match status" value="3"/>
</dbReference>
<dbReference type="Gene3D" id="1.10.555.10">
    <property type="entry name" value="Rho GTPase activation protein"/>
    <property type="match status" value="1"/>
</dbReference>
<dbReference type="PROSITE" id="PS50023">
    <property type="entry name" value="LIM_DOMAIN_2"/>
    <property type="match status" value="3"/>
</dbReference>
<dbReference type="GO" id="GO:0005096">
    <property type="term" value="F:GTPase activator activity"/>
    <property type="evidence" value="ECO:0007669"/>
    <property type="project" value="TreeGrafter"/>
</dbReference>
<dbReference type="AlphaFoldDB" id="A0A1X2GBV7"/>
<sequence length="1112" mass="126136">MSTPQYNESVPVCSRCHLQLGEQLVRALGGTFHPECFTCLDCQAPVAAKFFPYEAPEGQTLPLCERDYFRRLDLLCGTCGDPLLASYIIALDKKYHTDHFMCSVCSTTFGPEDSYYEHEGHVYCHYHYSTQFAVMCAGCNMAILKQYVEIDRNNCVEHWHPECYMIHKFWNVKVQPIHAPDHQNASQLMEQQHDMENKIFRIWQVLSAYEESSAMCISEMLLHVSNGAYLEGICLSERFLVHVEALFTGIDDLAQLQLEHGLKEFNYTREAKMLCKKIINFFSLLSKSQDHDPKKPNMTQELLSLVTGLAHYLKTLIRIALSAALELERYSTKPVPRLLAKLMEVAGKERHSRDSQKFFKANINSDVCHHCHNIVEDECINYAEFRWHLPCLMCRRCQRPLQHDLANATFSSTHNYAICTACSQRPANSYPFHYITRLSQFAFLLRLALSRLCNLMQVDDQQLSNVANSNKIKSNIRDAVAPREDEVLDKQMQVTSGTMEYPIHITDVKQTVKLDRKMSRSFKSAKRNTILGNVNQLSSQPLDDLDEEEDDDTARPTLLNRQAPTRLDSLIRHVDSRKDAKSLPDLPASNDRPPSQQPLHQQPSTTPTKKINNRVSVGLDDIPLVHKQYIKQPLADPNSPFVPGTGMVSKCTVSATTGKPRVFLSELSALQHMIMRHVAVVQLEPYVSEFFTQAELLQLIQLKKASIWGKFFTPFKKPTGHRKFKEDGTFGVPLEVLTEKTGVESNLGAGASPIRIAGFVDDAITAMRQKDMSVEGIFRKNGNIRRLKQVSEQLDKNPTDVDLYGENGVQIAALLKKWLRELPDPLLTYRLHKLFICAQRLPDAEAQKRVLHLACCMMPRCNRDTMEVLFLFFRWVALFSHVTTDVGSRMDIPNLARVIAPNVLCSTSKDPVKDESMLAIKTVQMLLDSYEEFSLVPEDLEVFLQDSQLQEHKGDMTSKDFLKKVEMMMKKKASNPALNTNPAKQDLHIHTTPMDQHQYHQTQQVPRQAPPPPVAQLPSTSMYQHHPANPSTTSIYAQQQYLPYSNHHPSSDYNSAQHATTRHSSLSSAALNNGMLPSPTSQSQQPLYHVSGSAHALSHNDAASIRSTSMYP</sequence>
<dbReference type="SMART" id="SM00324">
    <property type="entry name" value="RhoGAP"/>
    <property type="match status" value="1"/>
</dbReference>
<dbReference type="EMBL" id="MCGT01000024">
    <property type="protein sequence ID" value="ORX50172.1"/>
    <property type="molecule type" value="Genomic_DNA"/>
</dbReference>
<evidence type="ECO:0000256" key="2">
    <source>
        <dbReference type="ARBA" id="ARBA00022833"/>
    </source>
</evidence>
<evidence type="ECO:0000256" key="4">
    <source>
        <dbReference type="SAM" id="MobiDB-lite"/>
    </source>
</evidence>
<keyword evidence="8" id="KW-1185">Reference proteome</keyword>
<evidence type="ECO:0000256" key="3">
    <source>
        <dbReference type="PROSITE-ProRule" id="PRU00125"/>
    </source>
</evidence>
<keyword evidence="3" id="KW-0440">LIM domain</keyword>
<feature type="compositionally biased region" description="Polar residues" evidence="4">
    <location>
        <begin position="532"/>
        <end position="541"/>
    </location>
</feature>
<dbReference type="PROSITE" id="PS50238">
    <property type="entry name" value="RHOGAP"/>
    <property type="match status" value="1"/>
</dbReference>
<evidence type="ECO:0000313" key="8">
    <source>
        <dbReference type="Proteomes" id="UP000242146"/>
    </source>
</evidence>
<feature type="compositionally biased region" description="Basic and acidic residues" evidence="4">
    <location>
        <begin position="569"/>
        <end position="582"/>
    </location>
</feature>
<keyword evidence="2 3" id="KW-0862">Zinc</keyword>
<dbReference type="GO" id="GO:0046872">
    <property type="term" value="F:metal ion binding"/>
    <property type="evidence" value="ECO:0007669"/>
    <property type="project" value="UniProtKB-KW"/>
</dbReference>
<dbReference type="PANTHER" id="PTHR15670:SF4">
    <property type="entry name" value="RHO GTPASE-ACTIVATING PROTEIN 11A"/>
    <property type="match status" value="1"/>
</dbReference>
<evidence type="ECO:0000313" key="7">
    <source>
        <dbReference type="EMBL" id="ORX50172.1"/>
    </source>
</evidence>
<feature type="domain" description="LIM zinc-binding" evidence="5">
    <location>
        <begin position="11"/>
        <end position="73"/>
    </location>
</feature>
<dbReference type="SUPFAM" id="SSF48350">
    <property type="entry name" value="GTPase activation domain, GAP"/>
    <property type="match status" value="1"/>
</dbReference>
<protein>
    <submittedName>
        <fullName evidence="7">RhoGAP-domain-containing protein</fullName>
    </submittedName>
</protein>
<evidence type="ECO:0000256" key="1">
    <source>
        <dbReference type="ARBA" id="ARBA00022723"/>
    </source>
</evidence>
<evidence type="ECO:0000259" key="5">
    <source>
        <dbReference type="PROSITE" id="PS50023"/>
    </source>
</evidence>
<accession>A0A1X2GBV7</accession>
<dbReference type="Pfam" id="PF00412">
    <property type="entry name" value="LIM"/>
    <property type="match status" value="2"/>
</dbReference>
<feature type="region of interest" description="Disordered" evidence="4">
    <location>
        <begin position="994"/>
        <end position="1031"/>
    </location>
</feature>
<dbReference type="Gene3D" id="2.10.110.10">
    <property type="entry name" value="Cysteine Rich Protein"/>
    <property type="match status" value="3"/>
</dbReference>
<dbReference type="InterPro" id="IPR001781">
    <property type="entry name" value="Znf_LIM"/>
</dbReference>
<keyword evidence="1 3" id="KW-0479">Metal-binding</keyword>
<feature type="region of interest" description="Disordered" evidence="4">
    <location>
        <begin position="532"/>
        <end position="613"/>
    </location>
</feature>
<comment type="caution">
    <text evidence="7">The sequence shown here is derived from an EMBL/GenBank/DDBJ whole genome shotgun (WGS) entry which is preliminary data.</text>
</comment>
<dbReference type="STRING" id="101127.A0A1X2GBV7"/>
<dbReference type="Proteomes" id="UP000242146">
    <property type="component" value="Unassembled WGS sequence"/>
</dbReference>
<dbReference type="PANTHER" id="PTHR15670">
    <property type="entry name" value="RHO GTPASE ACTIVATING PROTEIN 11A"/>
    <property type="match status" value="1"/>
</dbReference>
<dbReference type="InterPro" id="IPR008936">
    <property type="entry name" value="Rho_GTPase_activation_prot"/>
</dbReference>
<feature type="compositionally biased region" description="Low complexity" evidence="4">
    <location>
        <begin position="593"/>
        <end position="608"/>
    </location>
</feature>
<dbReference type="GO" id="GO:0007165">
    <property type="term" value="P:signal transduction"/>
    <property type="evidence" value="ECO:0007669"/>
    <property type="project" value="InterPro"/>
</dbReference>
<dbReference type="OrthoDB" id="20689at2759"/>
<dbReference type="InterPro" id="IPR000198">
    <property type="entry name" value="RhoGAP_dom"/>
</dbReference>
<feature type="region of interest" description="Disordered" evidence="4">
    <location>
        <begin position="1044"/>
        <end position="1112"/>
    </location>
</feature>
<proteinExistence type="predicted"/>
<dbReference type="CDD" id="cd09392">
    <property type="entry name" value="LIM2_Lrg1p_like"/>
    <property type="match status" value="1"/>
</dbReference>
<feature type="compositionally biased region" description="Acidic residues" evidence="4">
    <location>
        <begin position="543"/>
        <end position="552"/>
    </location>
</feature>
<feature type="domain" description="LIM zinc-binding" evidence="5">
    <location>
        <begin position="74"/>
        <end position="134"/>
    </location>
</feature>
<dbReference type="Pfam" id="PF00620">
    <property type="entry name" value="RhoGAP"/>
    <property type="match status" value="1"/>
</dbReference>
<gene>
    <name evidence="7" type="ORF">DM01DRAFT_1337845</name>
</gene>
<dbReference type="SMART" id="SM00132">
    <property type="entry name" value="LIM"/>
    <property type="match status" value="3"/>
</dbReference>
<dbReference type="SUPFAM" id="SSF57716">
    <property type="entry name" value="Glucocorticoid receptor-like (DNA-binding domain)"/>
    <property type="match status" value="3"/>
</dbReference>
<organism evidence="7 8">
    <name type="scientific">Hesseltinella vesiculosa</name>
    <dbReference type="NCBI Taxonomy" id="101127"/>
    <lineage>
        <taxon>Eukaryota</taxon>
        <taxon>Fungi</taxon>
        <taxon>Fungi incertae sedis</taxon>
        <taxon>Mucoromycota</taxon>
        <taxon>Mucoromycotina</taxon>
        <taxon>Mucoromycetes</taxon>
        <taxon>Mucorales</taxon>
        <taxon>Cunninghamellaceae</taxon>
        <taxon>Hesseltinella</taxon>
    </lineage>
</organism>
<feature type="domain" description="LIM zinc-binding" evidence="5">
    <location>
        <begin position="366"/>
        <end position="429"/>
    </location>
</feature>
<dbReference type="InterPro" id="IPR042869">
    <property type="entry name" value="ARHGAP11A/B"/>
</dbReference>
<feature type="domain" description="Rho-GAP" evidence="6">
    <location>
        <begin position="732"/>
        <end position="934"/>
    </location>
</feature>
<reference evidence="7 8" key="1">
    <citation type="submission" date="2016-07" db="EMBL/GenBank/DDBJ databases">
        <title>Pervasive Adenine N6-methylation of Active Genes in Fungi.</title>
        <authorList>
            <consortium name="DOE Joint Genome Institute"/>
            <person name="Mondo S.J."/>
            <person name="Dannebaum R.O."/>
            <person name="Kuo R.C."/>
            <person name="Labutti K."/>
            <person name="Haridas S."/>
            <person name="Kuo A."/>
            <person name="Salamov A."/>
            <person name="Ahrendt S.R."/>
            <person name="Lipzen A."/>
            <person name="Sullivan W."/>
            <person name="Andreopoulos W.B."/>
            <person name="Clum A."/>
            <person name="Lindquist E."/>
            <person name="Daum C."/>
            <person name="Ramamoorthy G.K."/>
            <person name="Gryganskyi A."/>
            <person name="Culley D."/>
            <person name="Magnuson J.K."/>
            <person name="James T.Y."/>
            <person name="O'Malley M.A."/>
            <person name="Stajich J.E."/>
            <person name="Spatafora J.W."/>
            <person name="Visel A."/>
            <person name="Grigoriev I.V."/>
        </authorList>
    </citation>
    <scope>NUCLEOTIDE SEQUENCE [LARGE SCALE GENOMIC DNA]</scope>
    <source>
        <strain evidence="7 8">NRRL 3301</strain>
    </source>
</reference>
<feature type="compositionally biased region" description="Polar residues" evidence="4">
    <location>
        <begin position="1044"/>
        <end position="1071"/>
    </location>
</feature>